<keyword evidence="4" id="KW-0560">Oxidoreductase</keyword>
<dbReference type="Pfam" id="PF04261">
    <property type="entry name" value="Dyp_perox_N"/>
    <property type="match status" value="1"/>
</dbReference>
<dbReference type="InterPro" id="IPR006314">
    <property type="entry name" value="Dyp_peroxidase"/>
</dbReference>
<dbReference type="EMBL" id="DMUP01000029">
    <property type="protein sequence ID" value="HAR55384.1"/>
    <property type="molecule type" value="Genomic_DNA"/>
</dbReference>
<dbReference type="PANTHER" id="PTHR30521:SF0">
    <property type="entry name" value="DYP-TYPE PEROXIDASE FAMILY PROTEIN"/>
    <property type="match status" value="1"/>
</dbReference>
<keyword evidence="2 9" id="KW-0575">Peroxidase</keyword>
<evidence type="ECO:0000256" key="2">
    <source>
        <dbReference type="ARBA" id="ARBA00022559"/>
    </source>
</evidence>
<dbReference type="AlphaFoldDB" id="A0A348WLH2"/>
<feature type="domain" description="Dyp-type peroxidase C-terminal" evidence="8">
    <location>
        <begin position="138"/>
        <end position="299"/>
    </location>
</feature>
<name>A0A348WLH2_9GAMM</name>
<evidence type="ECO:0000256" key="1">
    <source>
        <dbReference type="ARBA" id="ARBA00001970"/>
    </source>
</evidence>
<evidence type="ECO:0000256" key="4">
    <source>
        <dbReference type="ARBA" id="ARBA00023002"/>
    </source>
</evidence>
<keyword evidence="5" id="KW-0408">Iron</keyword>
<evidence type="ECO:0000256" key="3">
    <source>
        <dbReference type="ARBA" id="ARBA00022723"/>
    </source>
</evidence>
<dbReference type="PANTHER" id="PTHR30521">
    <property type="entry name" value="DEFERROCHELATASE/PEROXIDASE"/>
    <property type="match status" value="1"/>
</dbReference>
<dbReference type="NCBIfam" id="TIGR01413">
    <property type="entry name" value="Dyp_perox_fam"/>
    <property type="match status" value="1"/>
</dbReference>
<organism evidence="9 10">
    <name type="scientific">Idiomarina baltica</name>
    <dbReference type="NCBI Taxonomy" id="190892"/>
    <lineage>
        <taxon>Bacteria</taxon>
        <taxon>Pseudomonadati</taxon>
        <taxon>Pseudomonadota</taxon>
        <taxon>Gammaproteobacteria</taxon>
        <taxon>Alteromonadales</taxon>
        <taxon>Idiomarinaceae</taxon>
        <taxon>Idiomarina</taxon>
    </lineage>
</organism>
<dbReference type="GO" id="GO:0046872">
    <property type="term" value="F:metal ion binding"/>
    <property type="evidence" value="ECO:0007669"/>
    <property type="project" value="UniProtKB-KW"/>
</dbReference>
<dbReference type="InterPro" id="IPR048327">
    <property type="entry name" value="Dyp_perox_N"/>
</dbReference>
<accession>A0A348WLH2</accession>
<dbReference type="SUPFAM" id="SSF54909">
    <property type="entry name" value="Dimeric alpha+beta barrel"/>
    <property type="match status" value="1"/>
</dbReference>
<dbReference type="STRING" id="314276.OS145_05020"/>
<dbReference type="GO" id="GO:0020037">
    <property type="term" value="F:heme binding"/>
    <property type="evidence" value="ECO:0007669"/>
    <property type="project" value="InterPro"/>
</dbReference>
<sequence>MFKAQSGICDEPNLHGLTLFCHVMTDDVDVMRRKIARIPSIIDELSDRFSEAMLNGFIAIGSEYWDILYPEHRPEGFGSFPELREGHRDAPEQVFDLLINLRSDRYDANYLAARTLNEWLGYDIEIAEHVHSFRYLDGRDLMGFVDAPDNPRGLRRRNVALIDKQQSDLFEHSSYLFVQKFKHDLKRWDYLGIERQEQVLGRDKVTSEKLPEADIIGVTHASKTRLLDKNEQPIPLLRQNMAWGDTREQGMLAMYFTCQPKAVVNWLKQRYQEDDSNQYDPLLDYTQATINSAFFVPSRAFLALSVERSAC</sequence>
<comment type="caution">
    <text evidence="9">The sequence shown here is derived from an EMBL/GenBank/DDBJ whole genome shotgun (WGS) entry which is preliminary data.</text>
</comment>
<feature type="domain" description="Dyp-type peroxidase N-terminal" evidence="7">
    <location>
        <begin position="46"/>
        <end position="134"/>
    </location>
</feature>
<comment type="similarity">
    <text evidence="6">Belongs to the DyP-type peroxidase family.</text>
</comment>
<dbReference type="PROSITE" id="PS51404">
    <property type="entry name" value="DYP_PEROXIDASE"/>
    <property type="match status" value="1"/>
</dbReference>
<keyword evidence="3" id="KW-0479">Metal-binding</keyword>
<dbReference type="InterPro" id="IPR011008">
    <property type="entry name" value="Dimeric_a/b-barrel"/>
</dbReference>
<dbReference type="InterPro" id="IPR048328">
    <property type="entry name" value="Dyp_perox_C"/>
</dbReference>
<proteinExistence type="inferred from homology"/>
<dbReference type="GO" id="GO:0004601">
    <property type="term" value="F:peroxidase activity"/>
    <property type="evidence" value="ECO:0007669"/>
    <property type="project" value="UniProtKB-KW"/>
</dbReference>
<protein>
    <submittedName>
        <fullName evidence="9">Peroxidase</fullName>
    </submittedName>
</protein>
<dbReference type="Proteomes" id="UP000262878">
    <property type="component" value="Unassembled WGS sequence"/>
</dbReference>
<evidence type="ECO:0000259" key="8">
    <source>
        <dbReference type="Pfam" id="PF20628"/>
    </source>
</evidence>
<evidence type="ECO:0000313" key="9">
    <source>
        <dbReference type="EMBL" id="HAR55384.1"/>
    </source>
</evidence>
<reference evidence="9 10" key="1">
    <citation type="journal article" date="2018" name="Nat. Biotechnol.">
        <title>A standardized bacterial taxonomy based on genome phylogeny substantially revises the tree of life.</title>
        <authorList>
            <person name="Parks D.H."/>
            <person name="Chuvochina M."/>
            <person name="Waite D.W."/>
            <person name="Rinke C."/>
            <person name="Skarshewski A."/>
            <person name="Chaumeil P.A."/>
            <person name="Hugenholtz P."/>
        </authorList>
    </citation>
    <scope>NUCLEOTIDE SEQUENCE [LARGE SCALE GENOMIC DNA]</scope>
    <source>
        <strain evidence="9">UBA9360</strain>
    </source>
</reference>
<evidence type="ECO:0000259" key="7">
    <source>
        <dbReference type="Pfam" id="PF04261"/>
    </source>
</evidence>
<evidence type="ECO:0000256" key="6">
    <source>
        <dbReference type="ARBA" id="ARBA00025737"/>
    </source>
</evidence>
<evidence type="ECO:0000313" key="10">
    <source>
        <dbReference type="Proteomes" id="UP000262878"/>
    </source>
</evidence>
<dbReference type="Pfam" id="PF20628">
    <property type="entry name" value="Dyp_perox_C"/>
    <property type="match status" value="1"/>
</dbReference>
<evidence type="ECO:0000256" key="5">
    <source>
        <dbReference type="ARBA" id="ARBA00023004"/>
    </source>
</evidence>
<dbReference type="GO" id="GO:0005829">
    <property type="term" value="C:cytosol"/>
    <property type="evidence" value="ECO:0007669"/>
    <property type="project" value="TreeGrafter"/>
</dbReference>
<comment type="cofactor">
    <cofactor evidence="1">
        <name>heme b</name>
        <dbReference type="ChEBI" id="CHEBI:60344"/>
    </cofactor>
</comment>
<gene>
    <name evidence="9" type="ORF">DCR58_01220</name>
</gene>